<dbReference type="Proteomes" id="UP001212152">
    <property type="component" value="Unassembled WGS sequence"/>
</dbReference>
<dbReference type="GO" id="GO:0003697">
    <property type="term" value="F:single-stranded DNA binding"/>
    <property type="evidence" value="ECO:0007669"/>
    <property type="project" value="InterPro"/>
</dbReference>
<dbReference type="PANTHER" id="PTHR31404">
    <property type="entry name" value="MITOCHONDRIAL GENOME MAINTENANCE PROTEIN MGM101"/>
    <property type="match status" value="1"/>
</dbReference>
<dbReference type="GO" id="GO:0000725">
    <property type="term" value="P:recombinational repair"/>
    <property type="evidence" value="ECO:0007669"/>
    <property type="project" value="TreeGrafter"/>
</dbReference>
<reference evidence="11" key="1">
    <citation type="submission" date="2020-05" db="EMBL/GenBank/DDBJ databases">
        <title>Phylogenomic resolution of chytrid fungi.</title>
        <authorList>
            <person name="Stajich J.E."/>
            <person name="Amses K."/>
            <person name="Simmons R."/>
            <person name="Seto K."/>
            <person name="Myers J."/>
            <person name="Bonds A."/>
            <person name="Quandt C.A."/>
            <person name="Barry K."/>
            <person name="Liu P."/>
            <person name="Grigoriev I."/>
            <person name="Longcore J.E."/>
            <person name="James T.Y."/>
        </authorList>
    </citation>
    <scope>NUCLEOTIDE SEQUENCE</scope>
    <source>
        <strain evidence="11">JEL0379</strain>
    </source>
</reference>
<keyword evidence="4" id="KW-0227">DNA damage</keyword>
<evidence type="ECO:0000256" key="4">
    <source>
        <dbReference type="ARBA" id="ARBA00022763"/>
    </source>
</evidence>
<proteinExistence type="inferred from homology"/>
<keyword evidence="12" id="KW-1185">Reference proteome</keyword>
<dbReference type="Pfam" id="PF06420">
    <property type="entry name" value="Mgm101p"/>
    <property type="match status" value="1"/>
</dbReference>
<sequence length="243" mass="27133">MSVSTISHRRILPRLRLCLPQRTLAYASSSSSSSSSSPRTPFKPPLPKPTKSSPKRREFHPLPTDTTRFTSSTTTSYSFSQHPFSKPTSTLLARPVTPADLEIDPLKGYLYLSEPAYHALLNSAFGPKGDDDNAWDIIPLTPFHTTSTGKTIYRAYALVIHKQFVSEAIGDALIVDDGDGHDAVEEAKRRCEYVALVRCAKDLGIASELWDPRTVSGLRAELFEQQWVTDEATKKKKRVWARK</sequence>
<keyword evidence="5" id="KW-0809">Transit peptide</keyword>
<evidence type="ECO:0000256" key="9">
    <source>
        <dbReference type="ARBA" id="ARBA00023271"/>
    </source>
</evidence>
<gene>
    <name evidence="11" type="ORF">HDU87_003178</name>
</gene>
<evidence type="ECO:0000256" key="3">
    <source>
        <dbReference type="ARBA" id="ARBA00013628"/>
    </source>
</evidence>
<comment type="similarity">
    <text evidence="2">Belongs to the MGM101 family.</text>
</comment>
<feature type="compositionally biased region" description="Polar residues" evidence="10">
    <location>
        <begin position="81"/>
        <end position="91"/>
    </location>
</feature>
<protein>
    <recommendedName>
        <fullName evidence="3">Mitochondrial genome maintenance protein MGM101</fullName>
    </recommendedName>
</protein>
<feature type="compositionally biased region" description="Low complexity" evidence="10">
    <location>
        <begin position="28"/>
        <end position="40"/>
    </location>
</feature>
<name>A0AAD5TK71_9FUNG</name>
<evidence type="ECO:0000313" key="11">
    <source>
        <dbReference type="EMBL" id="KAJ3178911.1"/>
    </source>
</evidence>
<dbReference type="InterPro" id="IPR009446">
    <property type="entry name" value="Mgm101"/>
</dbReference>
<keyword evidence="9" id="KW-1135">Mitochondrion nucleoid</keyword>
<organism evidence="11 12">
    <name type="scientific">Geranomyces variabilis</name>
    <dbReference type="NCBI Taxonomy" id="109894"/>
    <lineage>
        <taxon>Eukaryota</taxon>
        <taxon>Fungi</taxon>
        <taxon>Fungi incertae sedis</taxon>
        <taxon>Chytridiomycota</taxon>
        <taxon>Chytridiomycota incertae sedis</taxon>
        <taxon>Chytridiomycetes</taxon>
        <taxon>Spizellomycetales</taxon>
        <taxon>Powellomycetaceae</taxon>
        <taxon>Geranomyces</taxon>
    </lineage>
</organism>
<evidence type="ECO:0000256" key="10">
    <source>
        <dbReference type="SAM" id="MobiDB-lite"/>
    </source>
</evidence>
<dbReference type="AlphaFoldDB" id="A0AAD5TK71"/>
<evidence type="ECO:0000256" key="8">
    <source>
        <dbReference type="ARBA" id="ARBA00023204"/>
    </source>
</evidence>
<keyword evidence="7" id="KW-0496">Mitochondrion</keyword>
<accession>A0AAD5TK71</accession>
<comment type="caution">
    <text evidence="11">The sequence shown here is derived from an EMBL/GenBank/DDBJ whole genome shotgun (WGS) entry which is preliminary data.</text>
</comment>
<evidence type="ECO:0000313" key="12">
    <source>
        <dbReference type="Proteomes" id="UP001212152"/>
    </source>
</evidence>
<keyword evidence="8" id="KW-0234">DNA repair</keyword>
<feature type="region of interest" description="Disordered" evidence="10">
    <location>
        <begin position="28"/>
        <end position="91"/>
    </location>
</feature>
<evidence type="ECO:0000256" key="6">
    <source>
        <dbReference type="ARBA" id="ARBA00023125"/>
    </source>
</evidence>
<dbReference type="GO" id="GO:0000262">
    <property type="term" value="C:mitochondrial chromosome"/>
    <property type="evidence" value="ECO:0007669"/>
    <property type="project" value="InterPro"/>
</dbReference>
<evidence type="ECO:0000256" key="7">
    <source>
        <dbReference type="ARBA" id="ARBA00023128"/>
    </source>
</evidence>
<evidence type="ECO:0000256" key="5">
    <source>
        <dbReference type="ARBA" id="ARBA00022946"/>
    </source>
</evidence>
<dbReference type="PANTHER" id="PTHR31404:SF0">
    <property type="entry name" value="MITOCHONDRIAL GENOME MAINTENANCE PROTEIN MGM101"/>
    <property type="match status" value="1"/>
</dbReference>
<keyword evidence="6" id="KW-0238">DNA-binding</keyword>
<dbReference type="GO" id="GO:0036297">
    <property type="term" value="P:interstrand cross-link repair"/>
    <property type="evidence" value="ECO:0007669"/>
    <property type="project" value="TreeGrafter"/>
</dbReference>
<comment type="subcellular location">
    <subcellularLocation>
        <location evidence="1">Mitochondrion matrix</location>
        <location evidence="1">Mitochondrion nucleoid</location>
    </subcellularLocation>
</comment>
<dbReference type="EMBL" id="JADGJQ010000023">
    <property type="protein sequence ID" value="KAJ3178911.1"/>
    <property type="molecule type" value="Genomic_DNA"/>
</dbReference>
<feature type="compositionally biased region" description="Low complexity" evidence="10">
    <location>
        <begin position="64"/>
        <end position="80"/>
    </location>
</feature>
<evidence type="ECO:0000256" key="1">
    <source>
        <dbReference type="ARBA" id="ARBA00004436"/>
    </source>
</evidence>
<evidence type="ECO:0000256" key="2">
    <source>
        <dbReference type="ARBA" id="ARBA00007053"/>
    </source>
</evidence>